<dbReference type="InterPro" id="IPR029063">
    <property type="entry name" value="SAM-dependent_MTases_sf"/>
</dbReference>
<dbReference type="GO" id="GO:0008168">
    <property type="term" value="F:methyltransferase activity"/>
    <property type="evidence" value="ECO:0007669"/>
    <property type="project" value="UniProtKB-KW"/>
</dbReference>
<accession>A0ABD4TKA9</accession>
<dbReference type="CDD" id="cd02440">
    <property type="entry name" value="AdoMet_MTases"/>
    <property type="match status" value="1"/>
</dbReference>
<dbReference type="GO" id="GO:0032259">
    <property type="term" value="P:methylation"/>
    <property type="evidence" value="ECO:0007669"/>
    <property type="project" value="UniProtKB-KW"/>
</dbReference>
<keyword evidence="3" id="KW-1185">Reference proteome</keyword>
<dbReference type="RefSeq" id="WP_255333206.1">
    <property type="nucleotide sequence ID" value="NZ_VOTZ01000022.1"/>
</dbReference>
<dbReference type="Proteomes" id="UP001524383">
    <property type="component" value="Unassembled WGS sequence"/>
</dbReference>
<proteinExistence type="predicted"/>
<evidence type="ECO:0000313" key="2">
    <source>
        <dbReference type="EMBL" id="MCQ1539241.1"/>
    </source>
</evidence>
<dbReference type="EMBL" id="VOTZ01000022">
    <property type="protein sequence ID" value="MCQ1539241.1"/>
    <property type="molecule type" value="Genomic_DNA"/>
</dbReference>
<protein>
    <submittedName>
        <fullName evidence="2">Methyltransferase domain-containing protein</fullName>
    </submittedName>
</protein>
<reference evidence="2 3" key="1">
    <citation type="submission" date="2019-08" db="EMBL/GenBank/DDBJ databases">
        <authorList>
            <person name="Chen S.-C."/>
            <person name="Lai M.-C."/>
            <person name="You Y.-T."/>
        </authorList>
    </citation>
    <scope>NUCLEOTIDE SEQUENCE [LARGE SCALE GENOMIC DNA]</scope>
    <source>
        <strain evidence="2 3">P2F9704a</strain>
    </source>
</reference>
<sequence length="244" mass="27255">MHPFEIETIAQSHLSLMNPVTREMILHAGELAGIRKGDVVYDLGCGNGTLLSFWHDAYTIKGTGVELRKESVEAGKRAIAEKGATDLIQIIERDAAVWEPEEAADCTVAIGSAFIFGGAVPAIAHLESLTKPGGIIVIGDRYWQSDRVPPEFAVQWQEIPTEYGLVAAARDLGLRLRGVIRASPDDHDRYESAIWQQCIRWLDEHPSDPDREEMEEYLCKIQDEYLVYGREAFGWAIWVFGIDA</sequence>
<dbReference type="Gene3D" id="3.40.50.150">
    <property type="entry name" value="Vaccinia Virus protein VP39"/>
    <property type="match status" value="1"/>
</dbReference>
<comment type="caution">
    <text evidence="2">The sequence shown here is derived from an EMBL/GenBank/DDBJ whole genome shotgun (WGS) entry which is preliminary data.</text>
</comment>
<dbReference type="SUPFAM" id="SSF53335">
    <property type="entry name" value="S-adenosyl-L-methionine-dependent methyltransferases"/>
    <property type="match status" value="1"/>
</dbReference>
<gene>
    <name evidence="2" type="ORF">FTO68_09645</name>
</gene>
<organism evidence="2 3">
    <name type="scientific">Methanocalculus taiwanensis</name>
    <dbReference type="NCBI Taxonomy" id="106207"/>
    <lineage>
        <taxon>Archaea</taxon>
        <taxon>Methanobacteriati</taxon>
        <taxon>Methanobacteriota</taxon>
        <taxon>Stenosarchaea group</taxon>
        <taxon>Methanomicrobia</taxon>
        <taxon>Methanomicrobiales</taxon>
        <taxon>Methanocalculaceae</taxon>
        <taxon>Methanocalculus</taxon>
    </lineage>
</organism>
<dbReference type="InterPro" id="IPR041698">
    <property type="entry name" value="Methyltransf_25"/>
</dbReference>
<keyword evidence="2" id="KW-0489">Methyltransferase</keyword>
<evidence type="ECO:0000259" key="1">
    <source>
        <dbReference type="Pfam" id="PF13649"/>
    </source>
</evidence>
<dbReference type="AlphaFoldDB" id="A0ABD4TKA9"/>
<dbReference type="Pfam" id="PF13649">
    <property type="entry name" value="Methyltransf_25"/>
    <property type="match status" value="1"/>
</dbReference>
<feature type="domain" description="Methyltransferase" evidence="1">
    <location>
        <begin position="40"/>
        <end position="134"/>
    </location>
</feature>
<keyword evidence="2" id="KW-0808">Transferase</keyword>
<name>A0ABD4TKA9_9EURY</name>
<evidence type="ECO:0000313" key="3">
    <source>
        <dbReference type="Proteomes" id="UP001524383"/>
    </source>
</evidence>